<dbReference type="PANTHER" id="PTHR43214:SF43">
    <property type="entry name" value="TWO-COMPONENT RESPONSE REGULATOR"/>
    <property type="match status" value="1"/>
</dbReference>
<gene>
    <name evidence="3" type="ORF">BROSI_A3653</name>
</gene>
<sequence length="166" mass="18791">MINAKPDILITDFHALSSMSLDTLFKHTIGILLLWTGCLPRLEDENLLGFISQGLIGVLSTESNPPELRKAIKSVASGELWFNRKKLKDILSCVKNVAGEIHQLTGKERDVVKMICKGHRNKEIMKRLNMTEQSVKKHLNNIYKKAGITDRLQLALYAIRHWSSSI</sequence>
<proteinExistence type="predicted"/>
<evidence type="ECO:0000256" key="1">
    <source>
        <dbReference type="ARBA" id="ARBA00023125"/>
    </source>
</evidence>
<dbReference type="InterPro" id="IPR039420">
    <property type="entry name" value="WalR-like"/>
</dbReference>
<feature type="domain" description="HTH luxR-type" evidence="2">
    <location>
        <begin position="97"/>
        <end position="162"/>
    </location>
</feature>
<dbReference type="PROSITE" id="PS50043">
    <property type="entry name" value="HTH_LUXR_2"/>
    <property type="match status" value="1"/>
</dbReference>
<evidence type="ECO:0000313" key="4">
    <source>
        <dbReference type="Proteomes" id="UP000032309"/>
    </source>
</evidence>
<dbReference type="Gene3D" id="3.40.50.2300">
    <property type="match status" value="1"/>
</dbReference>
<evidence type="ECO:0000313" key="3">
    <source>
        <dbReference type="EMBL" id="GAN35107.1"/>
    </source>
</evidence>
<dbReference type="SUPFAM" id="SSF46894">
    <property type="entry name" value="C-terminal effector domain of the bipartite response regulators"/>
    <property type="match status" value="1"/>
</dbReference>
<accession>A0ABQ0K294</accession>
<keyword evidence="1" id="KW-0238">DNA-binding</keyword>
<evidence type="ECO:0000259" key="2">
    <source>
        <dbReference type="PROSITE" id="PS50043"/>
    </source>
</evidence>
<reference evidence="4" key="1">
    <citation type="journal article" date="2015" name="Genome Announc.">
        <title>Draft Genome Sequence of an Anaerobic Ammonium-Oxidizing Bacterium, "Candidatus Brocadia sinica".</title>
        <authorList>
            <person name="Oshiki M."/>
            <person name="Shinyako-Hata K."/>
            <person name="Satoh H."/>
            <person name="Okabe S."/>
        </authorList>
    </citation>
    <scope>NUCLEOTIDE SEQUENCE [LARGE SCALE GENOMIC DNA]</scope>
    <source>
        <strain evidence="4">JPN1</strain>
    </source>
</reference>
<dbReference type="PANTHER" id="PTHR43214">
    <property type="entry name" value="TWO-COMPONENT RESPONSE REGULATOR"/>
    <property type="match status" value="1"/>
</dbReference>
<dbReference type="InterPro" id="IPR036388">
    <property type="entry name" value="WH-like_DNA-bd_sf"/>
</dbReference>
<dbReference type="CDD" id="cd06170">
    <property type="entry name" value="LuxR_C_like"/>
    <property type="match status" value="1"/>
</dbReference>
<protein>
    <submittedName>
        <fullName evidence="3">Response regulator containing a CheY-like receiver domain and an HTH DNA-binding domain</fullName>
    </submittedName>
</protein>
<dbReference type="Gene3D" id="1.10.10.10">
    <property type="entry name" value="Winged helix-like DNA-binding domain superfamily/Winged helix DNA-binding domain"/>
    <property type="match status" value="1"/>
</dbReference>
<dbReference type="InterPro" id="IPR000792">
    <property type="entry name" value="Tscrpt_reg_LuxR_C"/>
</dbReference>
<keyword evidence="4" id="KW-1185">Reference proteome</keyword>
<dbReference type="EMBL" id="BAFN01000001">
    <property type="protein sequence ID" value="GAN35107.1"/>
    <property type="molecule type" value="Genomic_DNA"/>
</dbReference>
<name>A0ABQ0K294_9BACT</name>
<dbReference type="SMART" id="SM00421">
    <property type="entry name" value="HTH_LUXR"/>
    <property type="match status" value="1"/>
</dbReference>
<dbReference type="RefSeq" id="WP_052565107.1">
    <property type="nucleotide sequence ID" value="NZ_BAFN01000001.1"/>
</dbReference>
<organism evidence="3 4">
    <name type="scientific">Candidatus Brocadia sinica JPN1</name>
    <dbReference type="NCBI Taxonomy" id="1197129"/>
    <lineage>
        <taxon>Bacteria</taxon>
        <taxon>Pseudomonadati</taxon>
        <taxon>Planctomycetota</taxon>
        <taxon>Candidatus Brocadiia</taxon>
        <taxon>Candidatus Brocadiales</taxon>
        <taxon>Candidatus Brocadiaceae</taxon>
        <taxon>Candidatus Brocadia</taxon>
    </lineage>
</organism>
<dbReference type="PRINTS" id="PR00038">
    <property type="entry name" value="HTHLUXR"/>
</dbReference>
<comment type="caution">
    <text evidence="3">The sequence shown here is derived from an EMBL/GenBank/DDBJ whole genome shotgun (WGS) entry which is preliminary data.</text>
</comment>
<dbReference type="InterPro" id="IPR016032">
    <property type="entry name" value="Sig_transdc_resp-reg_C-effctor"/>
</dbReference>
<dbReference type="Pfam" id="PF00196">
    <property type="entry name" value="GerE"/>
    <property type="match status" value="1"/>
</dbReference>
<dbReference type="Proteomes" id="UP000032309">
    <property type="component" value="Unassembled WGS sequence"/>
</dbReference>